<dbReference type="PANTHER" id="PTHR46211">
    <property type="entry name" value="GLYCEROPHOSPHORYL DIESTER PHOSPHODIESTERASE"/>
    <property type="match status" value="1"/>
</dbReference>
<keyword evidence="4" id="KW-1185">Reference proteome</keyword>
<dbReference type="PROSITE" id="PS51704">
    <property type="entry name" value="GP_PDE"/>
    <property type="match status" value="1"/>
</dbReference>
<proteinExistence type="predicted"/>
<keyword evidence="1" id="KW-0802">TPR repeat</keyword>
<dbReference type="InterPro" id="IPR019734">
    <property type="entry name" value="TPR_rpt"/>
</dbReference>
<dbReference type="CDD" id="cd08566">
    <property type="entry name" value="GDPD_AtGDE_like"/>
    <property type="match status" value="1"/>
</dbReference>
<sequence>MPTDRRPPPPSAGYPAALRGDRAEGRRWYDAAVAAEAAGDLPAATAALATAIGHDPGNASWHQRLGRWLLRTRQWRAAVAALQRAVELQPDRPVRHYWLGRAREQCWDYPGAVRSYAAAIELDPSRTSWASRLAAAERSAAEFRPFRGTLVAHRGRCGDHPENAIEGLAALPPYVGGVEVDVRLSRDGVPVLMHDRRVDRTTSGEGEVSELRHWRLRRMKGAGGAPVPTLAAYLDACAGRGLRQILLDIKPPVSPDGAGLTKIVQVVRRSPVADGCLLMLRDEPELALARRVAGDRVRLGWFATTSENVDERVAAAGDYRAELLLVAPGGRRYLTHRAAVGTARHAGLRAGASTINSWRALEAARRDGCDVILTDLTDQLGHYVGVVCSG</sequence>
<reference evidence="3" key="1">
    <citation type="submission" date="2021-02" db="EMBL/GenBank/DDBJ databases">
        <title>Natrosporangium hydrolyticum gen. nov., sp. nov, a haloalkaliphilic actinobacterium from a soda solonchak soil.</title>
        <authorList>
            <person name="Sorokin D.Y."/>
            <person name="Khijniak T.V."/>
            <person name="Zakharycheva A.P."/>
            <person name="Boueva O.V."/>
            <person name="Ariskina E.V."/>
            <person name="Hahnke R.L."/>
            <person name="Bunk B."/>
            <person name="Sproer C."/>
            <person name="Schumann P."/>
            <person name="Evtushenko L.I."/>
            <person name="Kublanov I.V."/>
        </authorList>
    </citation>
    <scope>NUCLEOTIDE SEQUENCE</scope>
    <source>
        <strain evidence="3">DSM 106523</strain>
    </source>
</reference>
<dbReference type="Gene3D" id="3.20.20.190">
    <property type="entry name" value="Phosphatidylinositol (PI) phosphodiesterase"/>
    <property type="match status" value="1"/>
</dbReference>
<dbReference type="EMBL" id="CP070499">
    <property type="protein sequence ID" value="QSB16409.1"/>
    <property type="molecule type" value="Genomic_DNA"/>
</dbReference>
<dbReference type="Proteomes" id="UP000662857">
    <property type="component" value="Chromosome"/>
</dbReference>
<dbReference type="SUPFAM" id="SSF51695">
    <property type="entry name" value="PLC-like phosphodiesterases"/>
    <property type="match status" value="1"/>
</dbReference>
<feature type="domain" description="GP-PDE" evidence="2">
    <location>
        <begin position="132"/>
        <end position="384"/>
    </location>
</feature>
<dbReference type="KEGG" id="nhy:JQS43_09075"/>
<dbReference type="Gene3D" id="1.25.40.10">
    <property type="entry name" value="Tetratricopeptide repeat domain"/>
    <property type="match status" value="1"/>
</dbReference>
<accession>A0A895YLP9</accession>
<dbReference type="PROSITE" id="PS50005">
    <property type="entry name" value="TPR"/>
    <property type="match status" value="1"/>
</dbReference>
<organism evidence="3 4">
    <name type="scientific">Natronosporangium hydrolyticum</name>
    <dbReference type="NCBI Taxonomy" id="2811111"/>
    <lineage>
        <taxon>Bacteria</taxon>
        <taxon>Bacillati</taxon>
        <taxon>Actinomycetota</taxon>
        <taxon>Actinomycetes</taxon>
        <taxon>Micromonosporales</taxon>
        <taxon>Micromonosporaceae</taxon>
        <taxon>Natronosporangium</taxon>
    </lineage>
</organism>
<dbReference type="GO" id="GO:0006629">
    <property type="term" value="P:lipid metabolic process"/>
    <property type="evidence" value="ECO:0007669"/>
    <property type="project" value="InterPro"/>
</dbReference>
<protein>
    <submittedName>
        <fullName evidence="3">Tetratricopeptide repeat protein</fullName>
    </submittedName>
</protein>
<dbReference type="RefSeq" id="WP_275581060.1">
    <property type="nucleotide sequence ID" value="NZ_CP070499.1"/>
</dbReference>
<dbReference type="InterPro" id="IPR011990">
    <property type="entry name" value="TPR-like_helical_dom_sf"/>
</dbReference>
<evidence type="ECO:0000313" key="4">
    <source>
        <dbReference type="Proteomes" id="UP000662857"/>
    </source>
</evidence>
<dbReference type="SMART" id="SM00028">
    <property type="entry name" value="TPR"/>
    <property type="match status" value="3"/>
</dbReference>
<dbReference type="InterPro" id="IPR017946">
    <property type="entry name" value="PLC-like_Pdiesterase_TIM-brl"/>
</dbReference>
<dbReference type="Pfam" id="PF14559">
    <property type="entry name" value="TPR_19"/>
    <property type="match status" value="1"/>
</dbReference>
<dbReference type="InterPro" id="IPR030395">
    <property type="entry name" value="GP_PDE_dom"/>
</dbReference>
<gene>
    <name evidence="3" type="ORF">JQS43_09075</name>
</gene>
<evidence type="ECO:0000256" key="1">
    <source>
        <dbReference type="PROSITE-ProRule" id="PRU00339"/>
    </source>
</evidence>
<dbReference type="AlphaFoldDB" id="A0A895YLP9"/>
<name>A0A895YLP9_9ACTN</name>
<dbReference type="Pfam" id="PF03009">
    <property type="entry name" value="GDPD"/>
    <property type="match status" value="1"/>
</dbReference>
<dbReference type="SUPFAM" id="SSF48452">
    <property type="entry name" value="TPR-like"/>
    <property type="match status" value="1"/>
</dbReference>
<dbReference type="PANTHER" id="PTHR46211:SF14">
    <property type="entry name" value="GLYCEROPHOSPHODIESTER PHOSPHODIESTERASE"/>
    <property type="match status" value="1"/>
</dbReference>
<feature type="repeat" description="TPR" evidence="1">
    <location>
        <begin position="59"/>
        <end position="92"/>
    </location>
</feature>
<dbReference type="GO" id="GO:0008081">
    <property type="term" value="F:phosphoric diester hydrolase activity"/>
    <property type="evidence" value="ECO:0007669"/>
    <property type="project" value="InterPro"/>
</dbReference>
<evidence type="ECO:0000313" key="3">
    <source>
        <dbReference type="EMBL" id="QSB16409.1"/>
    </source>
</evidence>
<evidence type="ECO:0000259" key="2">
    <source>
        <dbReference type="PROSITE" id="PS51704"/>
    </source>
</evidence>